<accession>A0A8R1UCS5</accession>
<evidence type="ECO:0000313" key="5">
    <source>
        <dbReference type="Proteomes" id="UP000005239"/>
    </source>
</evidence>
<dbReference type="Proteomes" id="UP000005239">
    <property type="component" value="Unassembled WGS sequence"/>
</dbReference>
<gene>
    <name evidence="4" type="primary">WBGene00109831</name>
</gene>
<feature type="chain" id="PRO_5043534269" evidence="3">
    <location>
        <begin position="18"/>
        <end position="443"/>
    </location>
</feature>
<organism evidence="4 5">
    <name type="scientific">Pristionchus pacificus</name>
    <name type="common">Parasitic nematode worm</name>
    <dbReference type="NCBI Taxonomy" id="54126"/>
    <lineage>
        <taxon>Eukaryota</taxon>
        <taxon>Metazoa</taxon>
        <taxon>Ecdysozoa</taxon>
        <taxon>Nematoda</taxon>
        <taxon>Chromadorea</taxon>
        <taxon>Rhabditida</taxon>
        <taxon>Rhabditina</taxon>
        <taxon>Diplogasteromorpha</taxon>
        <taxon>Diplogasteroidea</taxon>
        <taxon>Neodiplogasteridae</taxon>
        <taxon>Pristionchus</taxon>
    </lineage>
</organism>
<evidence type="ECO:0000256" key="1">
    <source>
        <dbReference type="SAM" id="MobiDB-lite"/>
    </source>
</evidence>
<sequence>MRILLCCIVAILPSLQSQLMNNTLPHLSYCALLEFKKWKTPIVENYKESPYVVEGFKDAETVFSKRLANTTLGLDLAKLRNYTREAVTENRNVMFLMNRCCAALAFKLLIDQDSLDEYDINVIILLKSIFPKAIRERFDDDTNYNMDKSPWTKRRLFSVDEKKAIAEAFTAAVNAFSKRLEGTQFGYDLFALDTYLKTNKMPRFEVLMTPPNDKVEASTIPIHSFEESPPSDAEAPAEREEPELPADSEESETPEEPKAPEEHEEAEVPAAPEEIPEELAVEYEDTQATEESETHEQPAGEFVENEEAIEPEGSLPFSEPSFEPITSSPPRNTSESSSTDPESLDKPSSISSEPEIPPNESHDDSLVDITPPARPSNQTGIYPHVIPDESSNSTAPDLRPDVPSVRVSSRRKRPFAEPAIDSAASSTITMITVILIYSFIASV</sequence>
<dbReference type="AlphaFoldDB" id="A0A2A6CV38"/>
<accession>A0A2A6CV38</accession>
<reference evidence="4" key="2">
    <citation type="submission" date="2022-06" db="UniProtKB">
        <authorList>
            <consortium name="EnsemblMetazoa"/>
        </authorList>
    </citation>
    <scope>IDENTIFICATION</scope>
    <source>
        <strain evidence="4">PS312</strain>
    </source>
</reference>
<keyword evidence="2" id="KW-0812">Transmembrane</keyword>
<feature type="signal peptide" evidence="3">
    <location>
        <begin position="1"/>
        <end position="17"/>
    </location>
</feature>
<proteinExistence type="predicted"/>
<evidence type="ECO:0000313" key="4">
    <source>
        <dbReference type="EnsemblMetazoa" id="PPA20277.1"/>
    </source>
</evidence>
<feature type="transmembrane region" description="Helical" evidence="2">
    <location>
        <begin position="419"/>
        <end position="440"/>
    </location>
</feature>
<feature type="compositionally biased region" description="Acidic residues" evidence="1">
    <location>
        <begin position="240"/>
        <end position="254"/>
    </location>
</feature>
<keyword evidence="2" id="KW-0472">Membrane</keyword>
<evidence type="ECO:0000256" key="3">
    <source>
        <dbReference type="SAM" id="SignalP"/>
    </source>
</evidence>
<reference evidence="5" key="1">
    <citation type="journal article" date="2008" name="Nat. Genet.">
        <title>The Pristionchus pacificus genome provides a unique perspective on nematode lifestyle and parasitism.</title>
        <authorList>
            <person name="Dieterich C."/>
            <person name="Clifton S.W."/>
            <person name="Schuster L.N."/>
            <person name="Chinwalla A."/>
            <person name="Delehaunty K."/>
            <person name="Dinkelacker I."/>
            <person name="Fulton L."/>
            <person name="Fulton R."/>
            <person name="Godfrey J."/>
            <person name="Minx P."/>
            <person name="Mitreva M."/>
            <person name="Roeseler W."/>
            <person name="Tian H."/>
            <person name="Witte H."/>
            <person name="Yang S.P."/>
            <person name="Wilson R.K."/>
            <person name="Sommer R.J."/>
        </authorList>
    </citation>
    <scope>NUCLEOTIDE SEQUENCE [LARGE SCALE GENOMIC DNA]</scope>
    <source>
        <strain evidence="5">PS312</strain>
    </source>
</reference>
<feature type="compositionally biased region" description="Low complexity" evidence="1">
    <location>
        <begin position="326"/>
        <end position="339"/>
    </location>
</feature>
<evidence type="ECO:0000256" key="2">
    <source>
        <dbReference type="SAM" id="Phobius"/>
    </source>
</evidence>
<dbReference type="EnsemblMetazoa" id="PPA20277.1">
    <property type="protein sequence ID" value="PPA20277.1"/>
    <property type="gene ID" value="WBGene00109831"/>
</dbReference>
<keyword evidence="5" id="KW-1185">Reference proteome</keyword>
<keyword evidence="2" id="KW-1133">Transmembrane helix</keyword>
<protein>
    <submittedName>
        <fullName evidence="4">Uncharacterized protein</fullName>
    </submittedName>
</protein>
<feature type="compositionally biased region" description="Acidic residues" evidence="1">
    <location>
        <begin position="274"/>
        <end position="291"/>
    </location>
</feature>
<feature type="region of interest" description="Disordered" evidence="1">
    <location>
        <begin position="224"/>
        <end position="416"/>
    </location>
</feature>
<keyword evidence="3" id="KW-0732">Signal</keyword>
<name>A0A2A6CV38_PRIPA</name>